<gene>
    <name evidence="2" type="ORF">CEE55_18170</name>
</gene>
<organism evidence="2 3">
    <name type="scientific">Stenotrophomonas pavanii</name>
    <dbReference type="NCBI Taxonomy" id="487698"/>
    <lineage>
        <taxon>Bacteria</taxon>
        <taxon>Pseudomonadati</taxon>
        <taxon>Pseudomonadota</taxon>
        <taxon>Gammaproteobacteria</taxon>
        <taxon>Lysobacterales</taxon>
        <taxon>Lysobacteraceae</taxon>
        <taxon>Stenotrophomonas</taxon>
    </lineage>
</organism>
<protein>
    <submittedName>
        <fullName evidence="2">Terminase</fullName>
    </submittedName>
</protein>
<accession>A0A246KUQ7</accession>
<dbReference type="InterPro" id="IPR052380">
    <property type="entry name" value="Viral_DNA_packaging_terminase"/>
</dbReference>
<dbReference type="PANTHER" id="PTHR39184">
    <property type="match status" value="1"/>
</dbReference>
<dbReference type="PANTHER" id="PTHR39184:SF1">
    <property type="entry name" value="PBSX PHAGE TERMINASE LARGE SUBUNIT"/>
    <property type="match status" value="1"/>
</dbReference>
<sequence>MTELQIALPTKLIPAFKGRADVRGAYGGRGSGKTRSFAKMAAVQGMRFGQAGIKGQILCARQFMNSLDDSSLEEVKRAIEDEPALAAYWQVGEKYVKSHDGNVWFSFAGLDRNIGSVKSKGRILLCWVDEAEPVTEHAWNTLIPTLREEGEQWNAELWITWNPARKTAPVERFRRSDDPLVKVVELNWQDNPRFPAKLERDRQRDLQERPEQYDHIWNGGYVVAVSGAYFAKSIAVAQEEGRIGRVAVDPLMTLRAYWDIGGTGAKADACAIWIVQFIGREVRVLRYYESIGQPLATHVDWLRRSGYERAMCVLPHDGAAHDKVFSVSYESELRKAGFEVKVIPNMGQGAAMTRIEAVRRLFPSIWFHADGTEPGRDALGWYHEKRDEARNIGFGPNHDWASHGADAFGLMAVDYLSTDHSEPDMSALDNYTTDY</sequence>
<evidence type="ECO:0000313" key="3">
    <source>
        <dbReference type="Proteomes" id="UP000197904"/>
    </source>
</evidence>
<name>A0A246KUQ7_9GAMM</name>
<dbReference type="InterPro" id="IPR027417">
    <property type="entry name" value="P-loop_NTPase"/>
</dbReference>
<reference evidence="2 3" key="1">
    <citation type="submission" date="2017-06" db="EMBL/GenBank/DDBJ databases">
        <authorList>
            <person name="Kim H.J."/>
            <person name="Triplett B.A."/>
        </authorList>
    </citation>
    <scope>NUCLEOTIDE SEQUENCE [LARGE SCALE GENOMIC DNA]</scope>
    <source>
        <strain evidence="2 3">S18795</strain>
    </source>
</reference>
<dbReference type="RefSeq" id="WP_088476301.1">
    <property type="nucleotide sequence ID" value="NZ_NIXP01000123.1"/>
</dbReference>
<comment type="caution">
    <text evidence="2">The sequence shown here is derived from an EMBL/GenBank/DDBJ whole genome shotgun (WGS) entry which is preliminary data.</text>
</comment>
<dbReference type="EMBL" id="NIXP01000123">
    <property type="protein sequence ID" value="OWR28958.1"/>
    <property type="molecule type" value="Genomic_DNA"/>
</dbReference>
<evidence type="ECO:0000313" key="2">
    <source>
        <dbReference type="EMBL" id="OWR28958.1"/>
    </source>
</evidence>
<dbReference type="Gene3D" id="3.40.50.300">
    <property type="entry name" value="P-loop containing nucleotide triphosphate hydrolases"/>
    <property type="match status" value="1"/>
</dbReference>
<feature type="domain" description="Phage terminase large subunit N-terminal" evidence="1">
    <location>
        <begin position="25"/>
        <end position="216"/>
    </location>
</feature>
<dbReference type="Proteomes" id="UP000197904">
    <property type="component" value="Unassembled WGS sequence"/>
</dbReference>
<dbReference type="AlphaFoldDB" id="A0A246KUQ7"/>
<dbReference type="Pfam" id="PF04466">
    <property type="entry name" value="Terminase_3"/>
    <property type="match status" value="1"/>
</dbReference>
<dbReference type="InterPro" id="IPR035412">
    <property type="entry name" value="Terminase_L_N"/>
</dbReference>
<evidence type="ECO:0000259" key="1">
    <source>
        <dbReference type="Pfam" id="PF04466"/>
    </source>
</evidence>
<proteinExistence type="predicted"/>